<dbReference type="SMART" id="SM00239">
    <property type="entry name" value="C2"/>
    <property type="match status" value="1"/>
</dbReference>
<proteinExistence type="inferred from homology"/>
<feature type="region of interest" description="Disordered" evidence="15">
    <location>
        <begin position="698"/>
        <end position="721"/>
    </location>
</feature>
<dbReference type="GO" id="GO:0016020">
    <property type="term" value="C:membrane"/>
    <property type="evidence" value="ECO:0007669"/>
    <property type="project" value="UniProtKB-SubCell"/>
</dbReference>
<evidence type="ECO:0000256" key="9">
    <source>
        <dbReference type="ARBA" id="ARBA00023125"/>
    </source>
</evidence>
<evidence type="ECO:0000256" key="6">
    <source>
        <dbReference type="ARBA" id="ARBA00022763"/>
    </source>
</evidence>
<keyword evidence="19" id="KW-1185">Reference proteome</keyword>
<evidence type="ECO:0000256" key="2">
    <source>
        <dbReference type="ARBA" id="ARBA00004370"/>
    </source>
</evidence>
<evidence type="ECO:0000256" key="5">
    <source>
        <dbReference type="ARBA" id="ARBA00022705"/>
    </source>
</evidence>
<dbReference type="Proteomes" id="UP000006591">
    <property type="component" value="Chromosome 2"/>
</dbReference>
<reference evidence="18" key="2">
    <citation type="submission" date="2018-04" db="EMBL/GenBank/DDBJ databases">
        <title>OnivRS2 (Oryza nivara Reference Sequence Version 2).</title>
        <authorList>
            <person name="Zhang J."/>
            <person name="Kudrna D."/>
            <person name="Lee S."/>
            <person name="Talag J."/>
            <person name="Rajasekar S."/>
            <person name="Welchert J."/>
            <person name="Hsing Y.-I."/>
            <person name="Wing R.A."/>
        </authorList>
    </citation>
    <scope>NUCLEOTIDE SEQUENCE [LARGE SCALE GENOMIC DNA]</scope>
    <source>
        <strain evidence="18">SL10</strain>
    </source>
</reference>
<dbReference type="FunFam" id="1.10.10.10:FF:000168">
    <property type="entry name" value="Replication protein A 32 kDa subunit"/>
    <property type="match status" value="1"/>
</dbReference>
<evidence type="ECO:0000256" key="3">
    <source>
        <dbReference type="ARBA" id="ARBA00007815"/>
    </source>
</evidence>
<dbReference type="Pfam" id="PF00168">
    <property type="entry name" value="C2"/>
    <property type="match status" value="1"/>
</dbReference>
<evidence type="ECO:0000259" key="16">
    <source>
        <dbReference type="PROSITE" id="PS50004"/>
    </source>
</evidence>
<sequence length="964" mass="105637">MEWQGRKLVGWESPRHAATHGCGGRRDAILAASAGCRWTPMLPPSAGTPLPPPSLAAASTSSFFLPSLLPIRRRRWPTPKATATAAFPPRRPAPLSANNLPLHTPGVSETTSTSTSSTTFASGTFRGAGGEDPLVSKLRTQLGVIHPLPAPPVNRSVLGLFALFFFVGAAFDKLWTLRKRRRAEREVKVNGTWPQVPTSSFSLFLEEKDLQRKESVEWVNMVLGKLWKVYRPGIENWIVGLLQPVIDNLHKPDYVNRVEIRQFYLGEEPLSVRNVERRTSRRANDLQYQIGLRYTGGARMALALSLKFSAVPVVVPVWVRDFDIDGELWVKLRLIPTEPWVGAVSWAFVSLPKIKFELSLFRLFNLMEDLPRLFVRPKKIVLDFQQGRSMGPVAGDVASDVIQNVASGILQDVASDVIQDGNKDFVGELSVTLVDARKLSFVLFGKTDPYVVMILGDQEIKSKKNSQTTVIGQPGEPIWNQDFHMLVANPRKQKLCIQVKDSVGLTDVTIGTGEVELGSLKDTVPTDKIVTLYGGWGLLGKRSKGEVLLRLTYKAYVEDEEDEGVKNEFAAGYVSDEDVLDYVQDSTSKQSDMDGKERETFMDLLAALLVSEEFQGIVSSSEPGSLRDSEQAAKSRDGENAAAAADTGTVSNSSTDTALVWLAAITSVMVLSVPVEKKVPDETGLGTLTDWRAPRVSNAKGQERNGGNEWSHFPRSRGASSTMPLTVKQISEAQQSGTTGEKGAPFVVDGVETANVRLVGLVSGKTERNTDVSFTIDDGTGRLDFIRWVNDGADSAETAAVQNGMYVSVIGSLKGLQERKRATAFAIRPVTDYNEVTLHFIQCVRMHLENTKSQIGGPAKTYSAMGSSSSNGFSEMTTPTSVKSNPAPVLSVTNGSKTDLNTEVLNVFREPANVESEHGVHIDEIVKRFRLPEAKIKVAIDYLADIGHIYSTIDESHYKSAFNE</sequence>
<dbReference type="eggNOG" id="KOG1012">
    <property type="taxonomic scope" value="Eukaryota"/>
</dbReference>
<keyword evidence="11" id="KW-0233">DNA recombination</keyword>
<keyword evidence="4" id="KW-0813">Transport</keyword>
<keyword evidence="6" id="KW-0227">DNA damage</keyword>
<keyword evidence="5" id="KW-0235">DNA replication</keyword>
<dbReference type="GO" id="GO:0005634">
    <property type="term" value="C:nucleus"/>
    <property type="evidence" value="ECO:0007669"/>
    <property type="project" value="UniProtKB-SubCell"/>
</dbReference>
<dbReference type="STRING" id="4536.A0A0E0GF98"/>
<evidence type="ECO:0000256" key="14">
    <source>
        <dbReference type="ARBA" id="ARBA00056440"/>
    </source>
</evidence>
<dbReference type="Pfam" id="PF08784">
    <property type="entry name" value="RPA_C"/>
    <property type="match status" value="1"/>
</dbReference>
<dbReference type="Gene3D" id="1.10.10.10">
    <property type="entry name" value="Winged helix-like DNA-binding domain superfamily/Winged helix DNA-binding domain"/>
    <property type="match status" value="1"/>
</dbReference>
<evidence type="ECO:0000256" key="12">
    <source>
        <dbReference type="ARBA" id="ARBA00023204"/>
    </source>
</evidence>
<keyword evidence="7" id="KW-0445">Lipid transport</keyword>
<dbReference type="InterPro" id="IPR012340">
    <property type="entry name" value="NA-bd_OB-fold"/>
</dbReference>
<dbReference type="GO" id="GO:0006869">
    <property type="term" value="P:lipid transport"/>
    <property type="evidence" value="ECO:0007669"/>
    <property type="project" value="UniProtKB-KW"/>
</dbReference>
<organism evidence="18">
    <name type="scientific">Oryza nivara</name>
    <name type="common">Indian wild rice</name>
    <name type="synonym">Oryza sativa f. spontanea</name>
    <dbReference type="NCBI Taxonomy" id="4536"/>
    <lineage>
        <taxon>Eukaryota</taxon>
        <taxon>Viridiplantae</taxon>
        <taxon>Streptophyta</taxon>
        <taxon>Embryophyta</taxon>
        <taxon>Tracheophyta</taxon>
        <taxon>Spermatophyta</taxon>
        <taxon>Magnoliopsida</taxon>
        <taxon>Liliopsida</taxon>
        <taxon>Poales</taxon>
        <taxon>Poaceae</taxon>
        <taxon>BOP clade</taxon>
        <taxon>Oryzoideae</taxon>
        <taxon>Oryzeae</taxon>
        <taxon>Oryzinae</taxon>
        <taxon>Oryza</taxon>
    </lineage>
</organism>
<dbReference type="Gene3D" id="2.60.40.150">
    <property type="entry name" value="C2 domain"/>
    <property type="match status" value="1"/>
</dbReference>
<dbReference type="PROSITE" id="PS50004">
    <property type="entry name" value="C2"/>
    <property type="match status" value="1"/>
</dbReference>
<evidence type="ECO:0000256" key="7">
    <source>
        <dbReference type="ARBA" id="ARBA00023055"/>
    </source>
</evidence>
<feature type="region of interest" description="Disordered" evidence="15">
    <location>
        <begin position="866"/>
        <end position="895"/>
    </location>
</feature>
<feature type="compositionally biased region" description="Polar residues" evidence="15">
    <location>
        <begin position="875"/>
        <end position="884"/>
    </location>
</feature>
<dbReference type="InterPro" id="IPR000008">
    <property type="entry name" value="C2_dom"/>
</dbReference>
<evidence type="ECO:0000313" key="18">
    <source>
        <dbReference type="EnsemblPlants" id="ONIVA02G41020.1"/>
    </source>
</evidence>
<evidence type="ECO:0000256" key="13">
    <source>
        <dbReference type="ARBA" id="ARBA00023242"/>
    </source>
</evidence>
<comment type="subcellular location">
    <subcellularLocation>
        <location evidence="2">Membrane</location>
    </subcellularLocation>
    <subcellularLocation>
        <location evidence="1">Nucleus</location>
    </subcellularLocation>
</comment>
<dbReference type="EnsemblPlants" id="ONIVA02G41020.1">
    <property type="protein sequence ID" value="ONIVA02G41020.1"/>
    <property type="gene ID" value="ONIVA02G41020"/>
</dbReference>
<dbReference type="InterPro" id="IPR014892">
    <property type="entry name" value="RPA_C"/>
</dbReference>
<comment type="function">
    <text evidence="14">Component of the replication protein A complex (RPA) required for DNA recombination, repair and replication. The activity of RPA is mediated by single-stranded DNA binding and protein interactions.</text>
</comment>
<dbReference type="Gramene" id="ONIVA02G41020.1">
    <property type="protein sequence ID" value="ONIVA02G41020.1"/>
    <property type="gene ID" value="ONIVA02G41020"/>
</dbReference>
<dbReference type="InterPro" id="IPR036388">
    <property type="entry name" value="WH-like_DNA-bd_sf"/>
</dbReference>
<dbReference type="AlphaFoldDB" id="A0A0E0GF98"/>
<dbReference type="CDD" id="cd04478">
    <property type="entry name" value="RPA2_DBD_D"/>
    <property type="match status" value="1"/>
</dbReference>
<dbReference type="HOGENOM" id="CLU_013068_0_0_1"/>
<reference evidence="18" key="1">
    <citation type="submission" date="2015-04" db="UniProtKB">
        <authorList>
            <consortium name="EnsemblPlants"/>
        </authorList>
    </citation>
    <scope>IDENTIFICATION</scope>
    <source>
        <strain evidence="18">SL10</strain>
    </source>
</reference>
<keyword evidence="9" id="KW-0238">DNA-binding</keyword>
<dbReference type="FunFam" id="2.40.50.140:FF:000184">
    <property type="entry name" value="replication protein A 32 kDa subunit A-like"/>
    <property type="match status" value="1"/>
</dbReference>
<dbReference type="GO" id="GO:0003677">
    <property type="term" value="F:DNA binding"/>
    <property type="evidence" value="ECO:0007669"/>
    <property type="project" value="UniProtKB-KW"/>
</dbReference>
<feature type="domain" description="SMP-LTD" evidence="17">
    <location>
        <begin position="212"/>
        <end position="400"/>
    </location>
</feature>
<dbReference type="OMA" id="WESPRHA"/>
<evidence type="ECO:0008006" key="20">
    <source>
        <dbReference type="Google" id="ProtNLM"/>
    </source>
</evidence>
<keyword evidence="12" id="KW-0234">DNA repair</keyword>
<evidence type="ECO:0000313" key="19">
    <source>
        <dbReference type="Proteomes" id="UP000006591"/>
    </source>
</evidence>
<dbReference type="GO" id="GO:0006260">
    <property type="term" value="P:DNA replication"/>
    <property type="evidence" value="ECO:0007669"/>
    <property type="project" value="UniProtKB-KW"/>
</dbReference>
<evidence type="ECO:0000256" key="1">
    <source>
        <dbReference type="ARBA" id="ARBA00004123"/>
    </source>
</evidence>
<dbReference type="PANTHER" id="PTHR47261:SF2">
    <property type="entry name" value="CALCIUM-DEPENDENT LIPID-BINDING (CALB DOMAIN) FAMILY PROTEIN"/>
    <property type="match status" value="1"/>
</dbReference>
<keyword evidence="10" id="KW-0472">Membrane</keyword>
<feature type="region of interest" description="Disordered" evidence="15">
    <location>
        <begin position="619"/>
        <end position="652"/>
    </location>
</feature>
<dbReference type="eggNOG" id="KOG3108">
    <property type="taxonomic scope" value="Eukaryota"/>
</dbReference>
<dbReference type="SUPFAM" id="SSF50249">
    <property type="entry name" value="Nucleic acid-binding proteins"/>
    <property type="match status" value="1"/>
</dbReference>
<dbReference type="CDD" id="cd21669">
    <property type="entry name" value="SMP_SF"/>
    <property type="match status" value="1"/>
</dbReference>
<keyword evidence="13" id="KW-0539">Nucleus</keyword>
<dbReference type="SUPFAM" id="SSF46785">
    <property type="entry name" value="Winged helix' DNA-binding domain"/>
    <property type="match status" value="1"/>
</dbReference>
<keyword evidence="8" id="KW-0446">Lipid-binding</keyword>
<comment type="similarity">
    <text evidence="3">Belongs to the replication factor A protein 2 family.</text>
</comment>
<protein>
    <recommendedName>
        <fullName evidence="20">C2 domain-containing protein</fullName>
    </recommendedName>
</protein>
<evidence type="ECO:0000259" key="17">
    <source>
        <dbReference type="PROSITE" id="PS51847"/>
    </source>
</evidence>
<dbReference type="GO" id="GO:0006310">
    <property type="term" value="P:DNA recombination"/>
    <property type="evidence" value="ECO:0007669"/>
    <property type="project" value="UniProtKB-KW"/>
</dbReference>
<name>A0A0E0GF98_ORYNI</name>
<evidence type="ECO:0000256" key="8">
    <source>
        <dbReference type="ARBA" id="ARBA00023121"/>
    </source>
</evidence>
<dbReference type="GO" id="GO:0006281">
    <property type="term" value="P:DNA repair"/>
    <property type="evidence" value="ECO:0007669"/>
    <property type="project" value="UniProtKB-KW"/>
</dbReference>
<feature type="compositionally biased region" description="Basic and acidic residues" evidence="15">
    <location>
        <begin position="625"/>
        <end position="639"/>
    </location>
</feature>
<evidence type="ECO:0000256" key="11">
    <source>
        <dbReference type="ARBA" id="ARBA00023172"/>
    </source>
</evidence>
<dbReference type="SUPFAM" id="SSF49562">
    <property type="entry name" value="C2 domain (Calcium/lipid-binding domain, CaLB)"/>
    <property type="match status" value="1"/>
</dbReference>
<dbReference type="PANTHER" id="PTHR47261">
    <property type="entry name" value="CALCIUM-DEPENDENT LIPID-BINDING (CALB DOMAIN) FAMILY PROTEIN"/>
    <property type="match status" value="1"/>
</dbReference>
<dbReference type="Gene3D" id="2.40.50.140">
    <property type="entry name" value="Nucleic acid-binding proteins"/>
    <property type="match status" value="1"/>
</dbReference>
<dbReference type="InterPro" id="IPR031468">
    <property type="entry name" value="SMP_LBD"/>
</dbReference>
<dbReference type="InterPro" id="IPR036390">
    <property type="entry name" value="WH_DNA-bd_sf"/>
</dbReference>
<dbReference type="GO" id="GO:0008289">
    <property type="term" value="F:lipid binding"/>
    <property type="evidence" value="ECO:0007669"/>
    <property type="project" value="UniProtKB-KW"/>
</dbReference>
<dbReference type="PROSITE" id="PS51847">
    <property type="entry name" value="SMP"/>
    <property type="match status" value="1"/>
</dbReference>
<evidence type="ECO:0000256" key="4">
    <source>
        <dbReference type="ARBA" id="ARBA00022448"/>
    </source>
</evidence>
<dbReference type="InterPro" id="IPR035892">
    <property type="entry name" value="C2_domain_sf"/>
</dbReference>
<accession>A0A0E0GF98</accession>
<evidence type="ECO:0000256" key="10">
    <source>
        <dbReference type="ARBA" id="ARBA00023136"/>
    </source>
</evidence>
<dbReference type="CDD" id="cd00030">
    <property type="entry name" value="C2"/>
    <property type="match status" value="1"/>
</dbReference>
<feature type="domain" description="C2" evidence="16">
    <location>
        <begin position="411"/>
        <end position="530"/>
    </location>
</feature>
<feature type="region of interest" description="Disordered" evidence="15">
    <location>
        <begin position="1"/>
        <end position="22"/>
    </location>
</feature>
<evidence type="ECO:0000256" key="15">
    <source>
        <dbReference type="SAM" id="MobiDB-lite"/>
    </source>
</evidence>